<dbReference type="AlphaFoldDB" id="A0A099T2X9"/>
<keyword evidence="2" id="KW-1185">Reference proteome</keyword>
<name>A0A099T2X9_METMT</name>
<dbReference type="EMBL" id="JRHO01000009">
    <property type="protein sequence ID" value="KGK99229.1"/>
    <property type="molecule type" value="Genomic_DNA"/>
</dbReference>
<dbReference type="OrthoDB" id="122871at2157"/>
<evidence type="ECO:0000313" key="1">
    <source>
        <dbReference type="EMBL" id="KGK99229.1"/>
    </source>
</evidence>
<proteinExistence type="predicted"/>
<protein>
    <submittedName>
        <fullName evidence="1">Uncharacterized protein</fullName>
    </submittedName>
</protein>
<comment type="caution">
    <text evidence="1">The sequence shown here is derived from an EMBL/GenBank/DDBJ whole genome shotgun (WGS) entry which is preliminary data.</text>
</comment>
<dbReference type="Proteomes" id="UP000029859">
    <property type="component" value="Unassembled WGS sequence"/>
</dbReference>
<accession>A0A099T2X9</accession>
<reference evidence="1 2" key="1">
    <citation type="submission" date="2014-09" db="EMBL/GenBank/DDBJ databases">
        <title>Draft genome sequence of an obligately methylotrophic methanogen, Methanococcoides methylutens, isolated from marine sediment.</title>
        <authorList>
            <person name="Guan Y."/>
            <person name="Ngugi D.K."/>
            <person name="Blom J."/>
            <person name="Ali S."/>
            <person name="Ferry J.G."/>
            <person name="Stingl U."/>
        </authorList>
    </citation>
    <scope>NUCLEOTIDE SEQUENCE [LARGE SCALE GENOMIC DNA]</scope>
    <source>
        <strain evidence="1 2">DSM 2657</strain>
    </source>
</reference>
<organism evidence="1 2">
    <name type="scientific">Methanococcoides methylutens</name>
    <dbReference type="NCBI Taxonomy" id="2226"/>
    <lineage>
        <taxon>Archaea</taxon>
        <taxon>Methanobacteriati</taxon>
        <taxon>Methanobacteriota</taxon>
        <taxon>Stenosarchaea group</taxon>
        <taxon>Methanomicrobia</taxon>
        <taxon>Methanosarcinales</taxon>
        <taxon>Methanosarcinaceae</taxon>
        <taxon>Methanococcoides</taxon>
    </lineage>
</organism>
<evidence type="ECO:0000313" key="2">
    <source>
        <dbReference type="Proteomes" id="UP000029859"/>
    </source>
</evidence>
<sequence length="89" mass="10218">MTTIKENDRFECKVVNIIDNLKQWKGVTVEDVNSGGRVYFAKVKAEGFNVNIGDSLFIGVKELPYGLEEMSMEVHLYDEDDNELDWTIL</sequence>
<gene>
    <name evidence="1" type="ORF">LI82_04200</name>
</gene>
<dbReference type="RefSeq" id="WP_048193642.1">
    <property type="nucleotide sequence ID" value="NZ_CAAGSM010000002.1"/>
</dbReference>